<dbReference type="PANTHER" id="PTHR31589">
    <property type="entry name" value="PROTEIN, PUTATIVE (DUF239)-RELATED-RELATED"/>
    <property type="match status" value="1"/>
</dbReference>
<protein>
    <recommendedName>
        <fullName evidence="1">Neprosin PEP catalytic domain-containing protein</fullName>
    </recommendedName>
</protein>
<dbReference type="EMBL" id="JAJJMA010293723">
    <property type="protein sequence ID" value="MCL7047511.1"/>
    <property type="molecule type" value="Genomic_DNA"/>
</dbReference>
<dbReference type="Pfam" id="PF03080">
    <property type="entry name" value="Neprosin"/>
    <property type="match status" value="1"/>
</dbReference>
<organism evidence="2 3">
    <name type="scientific">Papaver nudicaule</name>
    <name type="common">Iceland poppy</name>
    <dbReference type="NCBI Taxonomy" id="74823"/>
    <lineage>
        <taxon>Eukaryota</taxon>
        <taxon>Viridiplantae</taxon>
        <taxon>Streptophyta</taxon>
        <taxon>Embryophyta</taxon>
        <taxon>Tracheophyta</taxon>
        <taxon>Spermatophyta</taxon>
        <taxon>Magnoliopsida</taxon>
        <taxon>Ranunculales</taxon>
        <taxon>Papaveraceae</taxon>
        <taxon>Papaveroideae</taxon>
        <taxon>Papaver</taxon>
    </lineage>
</organism>
<comment type="caution">
    <text evidence="2">The sequence shown here is derived from an EMBL/GenBank/DDBJ whole genome shotgun (WGS) entry which is preliminary data.</text>
</comment>
<dbReference type="InterPro" id="IPR025521">
    <property type="entry name" value="Neprosin_propep"/>
</dbReference>
<evidence type="ECO:0000259" key="1">
    <source>
        <dbReference type="PROSITE" id="PS52045"/>
    </source>
</evidence>
<gene>
    <name evidence="2" type="ORF">MKW94_023826</name>
</gene>
<keyword evidence="3" id="KW-1185">Reference proteome</keyword>
<name>A0AA41VU20_PAPNU</name>
<dbReference type="Gene3D" id="3.90.1320.10">
    <property type="entry name" value="Outer-capsid protein sigma 3, large lobe"/>
    <property type="match status" value="1"/>
</dbReference>
<reference evidence="2" key="1">
    <citation type="submission" date="2022-03" db="EMBL/GenBank/DDBJ databases">
        <title>A functionally conserved STORR gene fusion in Papaver species that diverged 16.8 million years ago.</title>
        <authorList>
            <person name="Catania T."/>
        </authorList>
    </citation>
    <scope>NUCLEOTIDE SEQUENCE</scope>
    <source>
        <strain evidence="2">S-191538</strain>
    </source>
</reference>
<dbReference type="Proteomes" id="UP001177140">
    <property type="component" value="Unassembled WGS sequence"/>
</dbReference>
<feature type="domain" description="Neprosin PEP catalytic" evidence="1">
    <location>
        <begin position="139"/>
        <end position="393"/>
    </location>
</feature>
<accession>A0AA41VU20</accession>
<evidence type="ECO:0000313" key="3">
    <source>
        <dbReference type="Proteomes" id="UP001177140"/>
    </source>
</evidence>
<proteinExistence type="predicted"/>
<dbReference type="PANTHER" id="PTHR31589:SF223">
    <property type="entry name" value="PROTEIN, PUTATIVE (DUF239)-RELATED"/>
    <property type="match status" value="1"/>
</dbReference>
<sequence length="394" mass="44155">MAAVLGLSLLALIVCLIFDYHAVLLVDGRMSMSISLSEEEDLQLEAQLKSLNKLPTKTVHADWGDIYDCIEFHKQPAFDHPSIKKHEILISNESLPSKSKTTTLFRGIDGCPEGTVPIRRTTKEDLIRARTLSSPLSSWDAHGDIQYRAGYTLAVPGQQFYGGSGTVNIWNPQVEADQFSSAEIALKGGPNEQVNGIKFGWMVNPQLYGDYLTRGFAYWTGDGSHKTGCYNTLCAGYVQVHERYTPDILFTQTSIIGLTQVDIKVEISLERDTGKWWLILQDNIRMGYWPTKLFPLFQPGVDYIYWGGRVKSGKDGAVPPMCSGRRPQPSTKITGYFLELQYKDKNGNVLKPQNQDMEVTNDCIQTYSAKYYAKHNQIKFGGAPYDGVTSRCYS</sequence>
<evidence type="ECO:0000313" key="2">
    <source>
        <dbReference type="EMBL" id="MCL7047511.1"/>
    </source>
</evidence>
<dbReference type="AlphaFoldDB" id="A0AA41VU20"/>
<dbReference type="Pfam" id="PF14365">
    <property type="entry name" value="Neprosin_AP"/>
    <property type="match status" value="1"/>
</dbReference>
<dbReference type="PROSITE" id="PS52045">
    <property type="entry name" value="NEPROSIN_PEP_CD"/>
    <property type="match status" value="1"/>
</dbReference>
<dbReference type="InterPro" id="IPR004314">
    <property type="entry name" value="Neprosin"/>
</dbReference>
<dbReference type="InterPro" id="IPR053168">
    <property type="entry name" value="Glutamic_endopeptidase"/>
</dbReference>